<comment type="caution">
    <text evidence="2">The sequence shown here is derived from an EMBL/GenBank/DDBJ whole genome shotgun (WGS) entry which is preliminary data.</text>
</comment>
<dbReference type="GO" id="GO:0004222">
    <property type="term" value="F:metalloendopeptidase activity"/>
    <property type="evidence" value="ECO:0007669"/>
    <property type="project" value="TreeGrafter"/>
</dbReference>
<sequence length="199" mass="22137">MEYKTKTNLILPFHDKLMVSNGGRSAETNNHFRPAGSGPQNQLYAYDFRSETTGKETKLEDFTVFGIDVIAPGEGEVIQVVNGSFDCEPGQFDRSIGVGNMVIIDHMNGEYSLLCHFKHDSIVVKVGDIVKQGQKLGRCGNTGNTNQPHIHFNLQDGVMSYSARALPAQFAKILVNDVERTNYEPVRFEKVTNIKQTTP</sequence>
<dbReference type="InterPro" id="IPR016047">
    <property type="entry name" value="M23ase_b-sheet_dom"/>
</dbReference>
<dbReference type="Proteomes" id="UP000262056">
    <property type="component" value="Unassembled WGS sequence"/>
</dbReference>
<dbReference type="Gene3D" id="2.70.70.10">
    <property type="entry name" value="Glucose Permease (Domain IIA)"/>
    <property type="match status" value="1"/>
</dbReference>
<dbReference type="EMBL" id="DQFB01000003">
    <property type="protein sequence ID" value="HCQ40409.1"/>
    <property type="molecule type" value="Genomic_DNA"/>
</dbReference>
<gene>
    <name evidence="2" type="ORF">DIU24_01710</name>
</gene>
<dbReference type="PANTHER" id="PTHR21666:SF270">
    <property type="entry name" value="MUREIN HYDROLASE ACTIVATOR ENVC"/>
    <property type="match status" value="1"/>
</dbReference>
<dbReference type="CDD" id="cd12797">
    <property type="entry name" value="M23_peptidase"/>
    <property type="match status" value="1"/>
</dbReference>
<evidence type="ECO:0000313" key="3">
    <source>
        <dbReference type="Proteomes" id="UP000262056"/>
    </source>
</evidence>
<dbReference type="PANTHER" id="PTHR21666">
    <property type="entry name" value="PEPTIDASE-RELATED"/>
    <property type="match status" value="1"/>
</dbReference>
<feature type="domain" description="M23ase beta-sheet core" evidence="1">
    <location>
        <begin position="66"/>
        <end position="155"/>
    </location>
</feature>
<name>A0A656PLY4_UNCKA</name>
<dbReference type="Pfam" id="PF01551">
    <property type="entry name" value="Peptidase_M23"/>
    <property type="match status" value="1"/>
</dbReference>
<dbReference type="InterPro" id="IPR011055">
    <property type="entry name" value="Dup_hybrid_motif"/>
</dbReference>
<dbReference type="InterPro" id="IPR050570">
    <property type="entry name" value="Cell_wall_metabolism_enzyme"/>
</dbReference>
<accession>A0A656PLY4</accession>
<evidence type="ECO:0000313" key="2">
    <source>
        <dbReference type="EMBL" id="HCQ40409.1"/>
    </source>
</evidence>
<dbReference type="SUPFAM" id="SSF51261">
    <property type="entry name" value="Duplicated hybrid motif"/>
    <property type="match status" value="1"/>
</dbReference>
<protein>
    <submittedName>
        <fullName evidence="2">M23 family peptidase</fullName>
    </submittedName>
</protein>
<evidence type="ECO:0000259" key="1">
    <source>
        <dbReference type="Pfam" id="PF01551"/>
    </source>
</evidence>
<dbReference type="AlphaFoldDB" id="A0A656PLY4"/>
<proteinExistence type="predicted"/>
<organism evidence="2 3">
    <name type="scientific">candidate division WWE3 bacterium</name>
    <dbReference type="NCBI Taxonomy" id="2053526"/>
    <lineage>
        <taxon>Bacteria</taxon>
        <taxon>Katanobacteria</taxon>
    </lineage>
</organism>
<reference evidence="2 3" key="1">
    <citation type="journal article" date="2018" name="Nat. Biotechnol.">
        <title>A standardized bacterial taxonomy based on genome phylogeny substantially revises the tree of life.</title>
        <authorList>
            <person name="Parks D.H."/>
            <person name="Chuvochina M."/>
            <person name="Waite D.W."/>
            <person name="Rinke C."/>
            <person name="Skarshewski A."/>
            <person name="Chaumeil P.A."/>
            <person name="Hugenholtz P."/>
        </authorList>
    </citation>
    <scope>NUCLEOTIDE SEQUENCE [LARGE SCALE GENOMIC DNA]</scope>
    <source>
        <strain evidence="2">UBA12021</strain>
    </source>
</reference>